<keyword evidence="7" id="KW-0378">Hydrolase</keyword>
<dbReference type="GO" id="GO:0008241">
    <property type="term" value="F:peptidyl-dipeptidase activity"/>
    <property type="evidence" value="ECO:0007669"/>
    <property type="project" value="UniProtKB-EC"/>
</dbReference>
<sequence>MPSVASRTRGTLVAIGGAEDKTSERVVLSRVVSLASAPHPEVAVIATASGIPEQVLAAYESVFSQLGARCVHSLPVSTREEAACAETLRAIERSDIVFFTGGDQLRLTHMLGGSPLLIAIRQRLRSGAVIAGTSAGAMALCTTMIYNGNASDALRKGGVNMSSGLGFVDGLIVDTHFLERGRFTRLMEVGATNPEDLGVGLGEDAAVIVHPNGILEAAGPGHVILVDSRDLARSNVAELAIGEPVAVENMVMHALISGHGFDVAARRYLSPREVEARMQPGASS</sequence>
<keyword evidence="8" id="KW-0720">Serine protease</keyword>
<dbReference type="Pfam" id="PF03575">
    <property type="entry name" value="Peptidase_S51"/>
    <property type="match status" value="1"/>
</dbReference>
<dbReference type="InterPro" id="IPR005320">
    <property type="entry name" value="Peptidase_S51"/>
</dbReference>
<name>A0A423PSV7_9GAMM</name>
<evidence type="ECO:0000313" key="10">
    <source>
        <dbReference type="EMBL" id="ROO28664.1"/>
    </source>
</evidence>
<dbReference type="InterPro" id="IPR011811">
    <property type="entry name" value="Peptidase_S51_cyanophycinase"/>
</dbReference>
<gene>
    <name evidence="10" type="ORF">SAOR_05245</name>
</gene>
<dbReference type="Gene3D" id="3.40.50.880">
    <property type="match status" value="1"/>
</dbReference>
<reference evidence="10 11" key="1">
    <citation type="submission" date="2013-10" db="EMBL/GenBank/DDBJ databases">
        <title>Salinisphaera orenii MK-B5 Genome Sequencing.</title>
        <authorList>
            <person name="Lai Q."/>
            <person name="Li C."/>
            <person name="Shao Z."/>
        </authorList>
    </citation>
    <scope>NUCLEOTIDE SEQUENCE [LARGE SCALE GENOMIC DNA]</scope>
    <source>
        <strain evidence="10 11">MK-B5</strain>
    </source>
</reference>
<organism evidence="10 11">
    <name type="scientific">Salinisphaera orenii MK-B5</name>
    <dbReference type="NCBI Taxonomy" id="856730"/>
    <lineage>
        <taxon>Bacteria</taxon>
        <taxon>Pseudomonadati</taxon>
        <taxon>Pseudomonadota</taxon>
        <taxon>Gammaproteobacteria</taxon>
        <taxon>Salinisphaerales</taxon>
        <taxon>Salinisphaeraceae</taxon>
        <taxon>Salinisphaera</taxon>
    </lineage>
</organism>
<dbReference type="InterPro" id="IPR029062">
    <property type="entry name" value="Class_I_gatase-like"/>
</dbReference>
<proteinExistence type="inferred from homology"/>
<dbReference type="PIRSF" id="PIRSF032067">
    <property type="entry name" value="Cyanophycinase"/>
    <property type="match status" value="1"/>
</dbReference>
<dbReference type="CDD" id="cd03145">
    <property type="entry name" value="GAT1_cyanophycinase"/>
    <property type="match status" value="1"/>
</dbReference>
<comment type="caution">
    <text evidence="10">The sequence shown here is derived from an EMBL/GenBank/DDBJ whole genome shotgun (WGS) entry which is preliminary data.</text>
</comment>
<dbReference type="Proteomes" id="UP000283993">
    <property type="component" value="Unassembled WGS sequence"/>
</dbReference>
<dbReference type="EC" id="3.4.15.6" evidence="4"/>
<dbReference type="GO" id="GO:0006508">
    <property type="term" value="P:proteolysis"/>
    <property type="evidence" value="ECO:0007669"/>
    <property type="project" value="UniProtKB-KW"/>
</dbReference>
<evidence type="ECO:0000256" key="2">
    <source>
        <dbReference type="ARBA" id="ARBA00002039"/>
    </source>
</evidence>
<dbReference type="AlphaFoldDB" id="A0A423PSV7"/>
<comment type="similarity">
    <text evidence="3">Belongs to the peptidase S51 family.</text>
</comment>
<dbReference type="NCBIfam" id="TIGR02069">
    <property type="entry name" value="cyanophycinase"/>
    <property type="match status" value="1"/>
</dbReference>
<evidence type="ECO:0000256" key="5">
    <source>
        <dbReference type="ARBA" id="ARBA00015719"/>
    </source>
</evidence>
<evidence type="ECO:0000256" key="3">
    <source>
        <dbReference type="ARBA" id="ARBA00006534"/>
    </source>
</evidence>
<evidence type="ECO:0000256" key="8">
    <source>
        <dbReference type="ARBA" id="ARBA00022825"/>
    </source>
</evidence>
<feature type="active site" description="Charge relay system" evidence="9">
    <location>
        <position position="203"/>
    </location>
</feature>
<dbReference type="SUPFAM" id="SSF52317">
    <property type="entry name" value="Class I glutamine amidotransferase-like"/>
    <property type="match status" value="1"/>
</dbReference>
<protein>
    <recommendedName>
        <fullName evidence="5">Cyanophycinase</fullName>
        <ecNumber evidence="4">3.4.15.6</ecNumber>
    </recommendedName>
</protein>
<feature type="active site" description="Charge relay system" evidence="9">
    <location>
        <position position="176"/>
    </location>
</feature>
<comment type="function">
    <text evidence="2">Exopeptidase that catalyzes the hydrolytic cleavage of multi-L-arginyl-poly-L-aspartic acid (cyanophycin; a water-insoluble reserve polymer) into aspartate-arginine dipeptides.</text>
</comment>
<evidence type="ECO:0000256" key="6">
    <source>
        <dbReference type="ARBA" id="ARBA00022670"/>
    </source>
</evidence>
<evidence type="ECO:0000256" key="4">
    <source>
        <dbReference type="ARBA" id="ARBA00013115"/>
    </source>
</evidence>
<evidence type="ECO:0000313" key="11">
    <source>
        <dbReference type="Proteomes" id="UP000283993"/>
    </source>
</evidence>
<evidence type="ECO:0000256" key="1">
    <source>
        <dbReference type="ARBA" id="ARBA00001092"/>
    </source>
</evidence>
<keyword evidence="6" id="KW-0645">Protease</keyword>
<dbReference type="PANTHER" id="PTHR36175">
    <property type="entry name" value="CYANOPHYCINASE"/>
    <property type="match status" value="1"/>
</dbReference>
<dbReference type="GO" id="GO:0008236">
    <property type="term" value="F:serine-type peptidase activity"/>
    <property type="evidence" value="ECO:0007669"/>
    <property type="project" value="UniProtKB-KW"/>
</dbReference>
<dbReference type="EMBL" id="AYKH01000008">
    <property type="protein sequence ID" value="ROO28664.1"/>
    <property type="molecule type" value="Genomic_DNA"/>
</dbReference>
<dbReference type="RefSeq" id="WP_123630523.1">
    <property type="nucleotide sequence ID" value="NZ_AYKH01000008.1"/>
</dbReference>
<keyword evidence="11" id="KW-1185">Reference proteome</keyword>
<evidence type="ECO:0000256" key="9">
    <source>
        <dbReference type="PIRSR" id="PIRSR032067-1"/>
    </source>
</evidence>
<comment type="catalytic activity">
    <reaction evidence="1">
        <text>[L-4-(L-arginin-2-N-yl)aspartate](n) + H2O = [L-4-(L-arginin-2-N-yl)aspartate](n-1) + L-4-(L-arginin-2-N-yl)aspartate</text>
        <dbReference type="Rhea" id="RHEA:12845"/>
        <dbReference type="Rhea" id="RHEA-COMP:13728"/>
        <dbReference type="Rhea" id="RHEA-COMP:13734"/>
        <dbReference type="ChEBI" id="CHEBI:15377"/>
        <dbReference type="ChEBI" id="CHEBI:137986"/>
        <dbReference type="ChEBI" id="CHEBI:137991"/>
        <dbReference type="EC" id="3.4.15.6"/>
    </reaction>
</comment>
<dbReference type="PANTHER" id="PTHR36175:SF1">
    <property type="entry name" value="CYANOPHYCINASE"/>
    <property type="match status" value="1"/>
</dbReference>
<evidence type="ECO:0000256" key="7">
    <source>
        <dbReference type="ARBA" id="ARBA00022801"/>
    </source>
</evidence>
<accession>A0A423PSV7</accession>
<feature type="active site" description="Charge relay system" evidence="9">
    <location>
        <position position="134"/>
    </location>
</feature>